<dbReference type="Proteomes" id="UP000605784">
    <property type="component" value="Unassembled WGS sequence"/>
</dbReference>
<comment type="caution">
    <text evidence="2">The sequence shown here is derived from an EMBL/GenBank/DDBJ whole genome shotgun (WGS) entry which is preliminary data.</text>
</comment>
<sequence length="140" mass="14927">MIAAWRVVGICGLLTALLAVSGCVSTPNQGNTTVSATETTAPRQTTPAQPAGLDDRLYELTRADNRTRYAESHGLRLQNGSVQAVVILTANSTLPQGYGITVDIRSDDRVQGWVPVDSLVDVTQDRNVSRVEPPLRPGSA</sequence>
<dbReference type="AlphaFoldDB" id="A0A830GML3"/>
<accession>A0A830GML3</accession>
<protein>
    <submittedName>
        <fullName evidence="2">Uncharacterized protein</fullName>
    </submittedName>
</protein>
<dbReference type="PROSITE" id="PS51257">
    <property type="entry name" value="PROKAR_LIPOPROTEIN"/>
    <property type="match status" value="1"/>
</dbReference>
<gene>
    <name evidence="2" type="ORF">GCM10009030_21920</name>
</gene>
<proteinExistence type="predicted"/>
<organism evidence="2 3">
    <name type="scientific">Haloarcula pellucida</name>
    <dbReference type="NCBI Taxonomy" id="1427151"/>
    <lineage>
        <taxon>Archaea</taxon>
        <taxon>Methanobacteriati</taxon>
        <taxon>Methanobacteriota</taxon>
        <taxon>Stenosarchaea group</taxon>
        <taxon>Halobacteria</taxon>
        <taxon>Halobacteriales</taxon>
        <taxon>Haloarculaceae</taxon>
        <taxon>Haloarcula</taxon>
    </lineage>
</organism>
<dbReference type="EMBL" id="BMOU01000003">
    <property type="protein sequence ID" value="GGN94984.1"/>
    <property type="molecule type" value="Genomic_DNA"/>
</dbReference>
<feature type="region of interest" description="Disordered" evidence="1">
    <location>
        <begin position="29"/>
        <end position="53"/>
    </location>
</feature>
<feature type="compositionally biased region" description="Low complexity" evidence="1">
    <location>
        <begin position="36"/>
        <end position="51"/>
    </location>
</feature>
<name>A0A830GML3_9EURY</name>
<reference evidence="2" key="2">
    <citation type="submission" date="2020-09" db="EMBL/GenBank/DDBJ databases">
        <authorList>
            <person name="Sun Q."/>
            <person name="Ohkuma M."/>
        </authorList>
    </citation>
    <scope>NUCLEOTIDE SEQUENCE</scope>
    <source>
        <strain evidence="2">JCM 17820</strain>
    </source>
</reference>
<reference evidence="2" key="1">
    <citation type="journal article" date="2014" name="Int. J. Syst. Evol. Microbiol.">
        <title>Complete genome sequence of Corynebacterium casei LMG S-19264T (=DSM 44701T), isolated from a smear-ripened cheese.</title>
        <authorList>
            <consortium name="US DOE Joint Genome Institute (JGI-PGF)"/>
            <person name="Walter F."/>
            <person name="Albersmeier A."/>
            <person name="Kalinowski J."/>
            <person name="Ruckert C."/>
        </authorList>
    </citation>
    <scope>NUCLEOTIDE SEQUENCE</scope>
    <source>
        <strain evidence="2">JCM 17820</strain>
    </source>
</reference>
<evidence type="ECO:0000313" key="3">
    <source>
        <dbReference type="Proteomes" id="UP000605784"/>
    </source>
</evidence>
<keyword evidence="3" id="KW-1185">Reference proteome</keyword>
<evidence type="ECO:0000313" key="2">
    <source>
        <dbReference type="EMBL" id="GGN94984.1"/>
    </source>
</evidence>
<evidence type="ECO:0000256" key="1">
    <source>
        <dbReference type="SAM" id="MobiDB-lite"/>
    </source>
</evidence>